<evidence type="ECO:0000313" key="2">
    <source>
        <dbReference type="Proteomes" id="UP001428341"/>
    </source>
</evidence>
<organism evidence="1 2">
    <name type="scientific">Citrus x changshan-huyou</name>
    <dbReference type="NCBI Taxonomy" id="2935761"/>
    <lineage>
        <taxon>Eukaryota</taxon>
        <taxon>Viridiplantae</taxon>
        <taxon>Streptophyta</taxon>
        <taxon>Embryophyta</taxon>
        <taxon>Tracheophyta</taxon>
        <taxon>Spermatophyta</taxon>
        <taxon>Magnoliopsida</taxon>
        <taxon>eudicotyledons</taxon>
        <taxon>Gunneridae</taxon>
        <taxon>Pentapetalae</taxon>
        <taxon>rosids</taxon>
        <taxon>malvids</taxon>
        <taxon>Sapindales</taxon>
        <taxon>Rutaceae</taxon>
        <taxon>Aurantioideae</taxon>
        <taxon>Citrus</taxon>
    </lineage>
</organism>
<gene>
    <name evidence="1" type="ORF">WN944_024118</name>
</gene>
<keyword evidence="2" id="KW-1185">Reference proteome</keyword>
<protein>
    <submittedName>
        <fullName evidence="1">Uncharacterized protein</fullName>
    </submittedName>
</protein>
<proteinExistence type="predicted"/>
<dbReference type="Proteomes" id="UP001428341">
    <property type="component" value="Unassembled WGS sequence"/>
</dbReference>
<sequence length="136" mass="15563">MGKDKNIVMDATPLTTIHLLEVILAVVTCELKEEIYEYSSAYADEIIGRREVINLEDFEDKDELVIEDTYPGEMKTIKCGLGEMSCEILMIRHSIPRSITLCCTLIRRSITNPPNDFVVTRCKIFGYDFFFALNIT</sequence>
<dbReference type="EMBL" id="JBCGBO010000024">
    <property type="protein sequence ID" value="KAK9180981.1"/>
    <property type="molecule type" value="Genomic_DNA"/>
</dbReference>
<accession>A0AAP0QAX6</accession>
<dbReference type="AlphaFoldDB" id="A0AAP0QAX6"/>
<evidence type="ECO:0000313" key="1">
    <source>
        <dbReference type="EMBL" id="KAK9180981.1"/>
    </source>
</evidence>
<reference evidence="1 2" key="1">
    <citation type="submission" date="2024-05" db="EMBL/GenBank/DDBJ databases">
        <title>Haplotype-resolved chromosome-level genome assembly of Huyou (Citrus changshanensis).</title>
        <authorList>
            <person name="Miao C."/>
            <person name="Chen W."/>
            <person name="Wu Y."/>
            <person name="Wang L."/>
            <person name="Zhao S."/>
            <person name="Grierson D."/>
            <person name="Xu C."/>
            <person name="Chen K."/>
        </authorList>
    </citation>
    <scope>NUCLEOTIDE SEQUENCE [LARGE SCALE GENOMIC DNA]</scope>
    <source>
        <strain evidence="1">01-14</strain>
        <tissue evidence="1">Leaf</tissue>
    </source>
</reference>
<name>A0AAP0QAX6_9ROSI</name>
<comment type="caution">
    <text evidence="1">The sequence shown here is derived from an EMBL/GenBank/DDBJ whole genome shotgun (WGS) entry which is preliminary data.</text>
</comment>